<dbReference type="InterPro" id="IPR036915">
    <property type="entry name" value="Cyclin-like_sf"/>
</dbReference>
<sequence>MDLSCDEDYERGVQEDSEPIDVDATIEYLAILVQKEATHPRPSNYITTVQTQGMDATWRRRICDWMIYTGKTFEISVDAIACAVHLMDQYLCVLSVDKIVLQLLSMVCLHMSSKVHEHRPITLEEMELLSHGIYPQQEMIKMETRVLDIISWKMYPPLAIAFARDLIAFETSAETKSILQAGVTELLDECLSEYSFMEFLESVKAIAAIEVVFVTHFHHPCPLVKFAIDELHFPVNHFQECVELMLVVMPKKFVPPPIDTSHGNKSNTNCLKRSATPTGVEASPRYLSDVHIDRHHKKARKAATASST</sequence>
<feature type="domain" description="Cyclin-like" evidence="3">
    <location>
        <begin position="64"/>
        <end position="148"/>
    </location>
</feature>
<dbReference type="Gene3D" id="1.10.472.10">
    <property type="entry name" value="Cyclin-like"/>
    <property type="match status" value="2"/>
</dbReference>
<dbReference type="SUPFAM" id="SSF47954">
    <property type="entry name" value="Cyclin-like"/>
    <property type="match status" value="2"/>
</dbReference>
<comment type="caution">
    <text evidence="4">The sequence shown here is derived from an EMBL/GenBank/DDBJ whole genome shotgun (WGS) entry which is preliminary data.</text>
</comment>
<keyword evidence="1" id="KW-0195">Cyclin</keyword>
<evidence type="ECO:0000256" key="1">
    <source>
        <dbReference type="RuleBase" id="RU000383"/>
    </source>
</evidence>
<dbReference type="Proteomes" id="UP000481153">
    <property type="component" value="Unassembled WGS sequence"/>
</dbReference>
<evidence type="ECO:0000313" key="5">
    <source>
        <dbReference type="Proteomes" id="UP000481153"/>
    </source>
</evidence>
<evidence type="ECO:0000313" key="4">
    <source>
        <dbReference type="EMBL" id="KAF0739998.1"/>
    </source>
</evidence>
<dbReference type="VEuPathDB" id="FungiDB:AeMF1_015609"/>
<dbReference type="EMBL" id="VJMJ01000055">
    <property type="protein sequence ID" value="KAF0739998.1"/>
    <property type="molecule type" value="Genomic_DNA"/>
</dbReference>
<keyword evidence="5" id="KW-1185">Reference proteome</keyword>
<comment type="similarity">
    <text evidence="1">Belongs to the cyclin family.</text>
</comment>
<feature type="region of interest" description="Disordered" evidence="2">
    <location>
        <begin position="258"/>
        <end position="279"/>
    </location>
</feature>
<dbReference type="InterPro" id="IPR039361">
    <property type="entry name" value="Cyclin"/>
</dbReference>
<dbReference type="PANTHER" id="PTHR10177">
    <property type="entry name" value="CYCLINS"/>
    <property type="match status" value="1"/>
</dbReference>
<feature type="compositionally biased region" description="Polar residues" evidence="2">
    <location>
        <begin position="261"/>
        <end position="277"/>
    </location>
</feature>
<reference evidence="4 5" key="1">
    <citation type="submission" date="2019-07" db="EMBL/GenBank/DDBJ databases">
        <title>Genomics analysis of Aphanomyces spp. identifies a new class of oomycete effector associated with host adaptation.</title>
        <authorList>
            <person name="Gaulin E."/>
        </authorList>
    </citation>
    <scope>NUCLEOTIDE SEQUENCE [LARGE SCALE GENOMIC DNA]</scope>
    <source>
        <strain evidence="4 5">ATCC 201684</strain>
    </source>
</reference>
<protein>
    <recommendedName>
        <fullName evidence="3">Cyclin-like domain-containing protein</fullName>
    </recommendedName>
</protein>
<evidence type="ECO:0000259" key="3">
    <source>
        <dbReference type="SMART" id="SM00385"/>
    </source>
</evidence>
<dbReference type="InterPro" id="IPR013763">
    <property type="entry name" value="Cyclin-like_dom"/>
</dbReference>
<dbReference type="SMART" id="SM00385">
    <property type="entry name" value="CYCLIN"/>
    <property type="match status" value="1"/>
</dbReference>
<accession>A0A6G0XI88</accession>
<name>A0A6G0XI88_9STRA</name>
<gene>
    <name evidence="4" type="ORF">Ae201684_004443</name>
</gene>
<proteinExistence type="inferred from homology"/>
<dbReference type="AlphaFoldDB" id="A0A6G0XI88"/>
<dbReference type="InterPro" id="IPR006671">
    <property type="entry name" value="Cyclin_N"/>
</dbReference>
<evidence type="ECO:0000256" key="2">
    <source>
        <dbReference type="SAM" id="MobiDB-lite"/>
    </source>
</evidence>
<organism evidence="4 5">
    <name type="scientific">Aphanomyces euteiches</name>
    <dbReference type="NCBI Taxonomy" id="100861"/>
    <lineage>
        <taxon>Eukaryota</taxon>
        <taxon>Sar</taxon>
        <taxon>Stramenopiles</taxon>
        <taxon>Oomycota</taxon>
        <taxon>Saprolegniomycetes</taxon>
        <taxon>Saprolegniales</taxon>
        <taxon>Verrucalvaceae</taxon>
        <taxon>Aphanomyces</taxon>
    </lineage>
</organism>
<dbReference type="Pfam" id="PF00134">
    <property type="entry name" value="Cyclin_N"/>
    <property type="match status" value="1"/>
</dbReference>